<accession>A0A1Y5NND2</accession>
<dbReference type="RefSeq" id="WP_087581000.1">
    <property type="nucleotide sequence ID" value="NZ_NDYQ01000001.1"/>
</dbReference>
<feature type="coiled-coil region" evidence="1">
    <location>
        <begin position="532"/>
        <end position="559"/>
    </location>
</feature>
<protein>
    <recommendedName>
        <fullName evidence="2">GmrSD restriction endonucleases N-terminal domain-containing protein</fullName>
    </recommendedName>
</protein>
<dbReference type="Proteomes" id="UP000195893">
    <property type="component" value="Unassembled WGS sequence"/>
</dbReference>
<feature type="domain" description="GmrSD restriction endonucleases N-terminal" evidence="2">
    <location>
        <begin position="9"/>
        <end position="213"/>
    </location>
</feature>
<comment type="caution">
    <text evidence="3">The sequence shown here is derived from an EMBL/GenBank/DDBJ whole genome shotgun (WGS) entry which is preliminary data.</text>
</comment>
<sequence>MENNISNLKDILINKKLKISIPIIQRDYAQGRKDVASIRGKFLDEIFNRLDNDENLFLDFVYGSIEGDKFIPIDGQQRLTTLFLLHLYFAKKERKDCEYLKGFTYETRSSSREFCEKLVYADIDFNKDEISLAIKNYSWFMPFWENDPTVKSMLVMIDAIHDKFKNFTFYDRLENIKFSFLELKEFGLTDDLYIKMNARGKPLSEFENFKAEFEKELPQEIKAKLDNEWLDLFWGLKDSDNESVDLSSVDKRYMAFFDGVASNFAVLNLKDTKEAKDFDFDELDMLDTLEFFSSNKNNVNNVIKILDELCEVSNYELLKNFTGSSKDVTYETRANFFALSMFLINFGAQKLGENFYKEYERITSNVARDFNIDSISNLKQTFEFINEICEKCENEDIFKLLEGFEDKQPKSFKTIEFYKWQEKKKLKLMQSDTRWIDAISEVEKQDKYLGSNLTFLIDFAENDVEKFKKYHEKFYDIFQEGKESFLFQRALLTKGDYLVERGYGYGGEYFSFCNFNNNPRDKDDNWRSLFFNKEKSQILKELLEDERNLEKTIDDFDKTDWRYYFIKYPQILKYCRNFFIQKNEEMIRVLTKSLSSSKQVEYYSYALCIKLREDLKLSKEKIKYEAVNSSAKNPFISMGGKNIRFIKNDDGKYFWMIDEEQIGEVFDLNLPEQDPLQSIIDKAFEIAKSINNGTI</sequence>
<organism evidence="3 4">
    <name type="scientific">Campylobacter concisus</name>
    <dbReference type="NCBI Taxonomy" id="199"/>
    <lineage>
        <taxon>Bacteria</taxon>
        <taxon>Pseudomonadati</taxon>
        <taxon>Campylobacterota</taxon>
        <taxon>Epsilonproteobacteria</taxon>
        <taxon>Campylobacterales</taxon>
        <taxon>Campylobacteraceae</taxon>
        <taxon>Campylobacter</taxon>
    </lineage>
</organism>
<keyword evidence="1" id="KW-0175">Coiled coil</keyword>
<name>A0A1Y5NND2_9BACT</name>
<evidence type="ECO:0000313" key="3">
    <source>
        <dbReference type="EMBL" id="OUT19585.1"/>
    </source>
</evidence>
<dbReference type="AlphaFoldDB" id="A0A1Y5NND2"/>
<dbReference type="EMBL" id="NDYQ01000001">
    <property type="protein sequence ID" value="OUT19585.1"/>
    <property type="molecule type" value="Genomic_DNA"/>
</dbReference>
<gene>
    <name evidence="3" type="ORF">B9N60_01320</name>
</gene>
<dbReference type="Pfam" id="PF03235">
    <property type="entry name" value="GmrSD_N"/>
    <property type="match status" value="1"/>
</dbReference>
<proteinExistence type="predicted"/>
<evidence type="ECO:0000313" key="4">
    <source>
        <dbReference type="Proteomes" id="UP000195893"/>
    </source>
</evidence>
<evidence type="ECO:0000256" key="1">
    <source>
        <dbReference type="SAM" id="Coils"/>
    </source>
</evidence>
<evidence type="ECO:0000259" key="2">
    <source>
        <dbReference type="Pfam" id="PF03235"/>
    </source>
</evidence>
<reference evidence="3 4" key="1">
    <citation type="submission" date="2017-04" db="EMBL/GenBank/DDBJ databases">
        <title>Complete genome of Campylobacter concisus ATCC 33237T and draft genomes for an additional eight well characterized C. concisus strains.</title>
        <authorList>
            <person name="Cornelius A.J."/>
            <person name="Miller W.G."/>
            <person name="Lastovica A.J."/>
            <person name="On S.L."/>
            <person name="French N.P."/>
            <person name="Vandenberg O."/>
            <person name="Biggs P.J."/>
        </authorList>
    </citation>
    <scope>NUCLEOTIDE SEQUENCE [LARGE SCALE GENOMIC DNA]</scope>
    <source>
        <strain evidence="3 4">Lasto127.99</strain>
    </source>
</reference>
<dbReference type="InterPro" id="IPR004919">
    <property type="entry name" value="GmrSD_N"/>
</dbReference>